<sequence length="153" mass="15835">GTFLGVLLNFHTQDAAIVLLLSALLVAMTCMVVRAAWGQYAEEQEAAQGQAGALLSGVPGGLGTSAVARNPQDDDGVAGALVPCEDTAARPRNAFSLAPPSFNDTYAFPLPFSPALLSARRPLHPCPARVAYSPSSSPLTQSTPETISGIRSE</sequence>
<evidence type="ECO:0000256" key="2">
    <source>
        <dbReference type="SAM" id="Phobius"/>
    </source>
</evidence>
<feature type="non-terminal residue" evidence="3">
    <location>
        <position position="153"/>
    </location>
</feature>
<protein>
    <submittedName>
        <fullName evidence="3">Uncharacterized protein</fullName>
    </submittedName>
</protein>
<dbReference type="Proteomes" id="UP001189429">
    <property type="component" value="Unassembled WGS sequence"/>
</dbReference>
<proteinExistence type="predicted"/>
<evidence type="ECO:0000313" key="4">
    <source>
        <dbReference type="Proteomes" id="UP001189429"/>
    </source>
</evidence>
<dbReference type="EMBL" id="CAUYUJ010002633">
    <property type="protein sequence ID" value="CAK0801665.1"/>
    <property type="molecule type" value="Genomic_DNA"/>
</dbReference>
<feature type="region of interest" description="Disordered" evidence="1">
    <location>
        <begin position="130"/>
        <end position="153"/>
    </location>
</feature>
<feature type="non-terminal residue" evidence="3">
    <location>
        <position position="1"/>
    </location>
</feature>
<keyword evidence="2" id="KW-1133">Transmembrane helix</keyword>
<keyword evidence="2" id="KW-0472">Membrane</keyword>
<keyword evidence="4" id="KW-1185">Reference proteome</keyword>
<comment type="caution">
    <text evidence="3">The sequence shown here is derived from an EMBL/GenBank/DDBJ whole genome shotgun (WGS) entry which is preliminary data.</text>
</comment>
<accession>A0ABN9Q7B7</accession>
<reference evidence="3" key="1">
    <citation type="submission" date="2023-10" db="EMBL/GenBank/DDBJ databases">
        <authorList>
            <person name="Chen Y."/>
            <person name="Shah S."/>
            <person name="Dougan E. K."/>
            <person name="Thang M."/>
            <person name="Chan C."/>
        </authorList>
    </citation>
    <scope>NUCLEOTIDE SEQUENCE [LARGE SCALE GENOMIC DNA]</scope>
</reference>
<keyword evidence="2" id="KW-0812">Transmembrane</keyword>
<feature type="compositionally biased region" description="Low complexity" evidence="1">
    <location>
        <begin position="133"/>
        <end position="146"/>
    </location>
</feature>
<feature type="transmembrane region" description="Helical" evidence="2">
    <location>
        <begin position="15"/>
        <end position="37"/>
    </location>
</feature>
<gene>
    <name evidence="3" type="ORF">PCOR1329_LOCUS9450</name>
</gene>
<name>A0ABN9Q7B7_9DINO</name>
<organism evidence="3 4">
    <name type="scientific">Prorocentrum cordatum</name>
    <dbReference type="NCBI Taxonomy" id="2364126"/>
    <lineage>
        <taxon>Eukaryota</taxon>
        <taxon>Sar</taxon>
        <taxon>Alveolata</taxon>
        <taxon>Dinophyceae</taxon>
        <taxon>Prorocentrales</taxon>
        <taxon>Prorocentraceae</taxon>
        <taxon>Prorocentrum</taxon>
    </lineage>
</organism>
<evidence type="ECO:0000256" key="1">
    <source>
        <dbReference type="SAM" id="MobiDB-lite"/>
    </source>
</evidence>
<evidence type="ECO:0000313" key="3">
    <source>
        <dbReference type="EMBL" id="CAK0801665.1"/>
    </source>
</evidence>